<dbReference type="AlphaFoldDB" id="A0A8H4J4U6"/>
<reference evidence="1" key="1">
    <citation type="submission" date="2020-04" db="EMBL/GenBank/DDBJ databases">
        <title>Genome Assembly and Annotation of Botryosphaeria dothidea sdau 11-99, a Latent Pathogen of Apple Fruit Ring Rot in China.</title>
        <authorList>
            <person name="Yu C."/>
            <person name="Diao Y."/>
            <person name="Lu Q."/>
            <person name="Zhao J."/>
            <person name="Cui S."/>
            <person name="Peng C."/>
            <person name="He B."/>
            <person name="Liu H."/>
        </authorList>
    </citation>
    <scope>NUCLEOTIDE SEQUENCE [LARGE SCALE GENOMIC DNA]</scope>
    <source>
        <strain evidence="1">Sdau11-99</strain>
    </source>
</reference>
<proteinExistence type="predicted"/>
<dbReference type="Gene3D" id="1.10.150.240">
    <property type="entry name" value="Putative phosphatase, domain 2"/>
    <property type="match status" value="1"/>
</dbReference>
<dbReference type="Gene3D" id="3.40.50.1000">
    <property type="entry name" value="HAD superfamily/HAD-like"/>
    <property type="match status" value="1"/>
</dbReference>
<dbReference type="PANTHER" id="PTHR47829">
    <property type="entry name" value="HYDROLASE, PUTATIVE (AFU_ORTHOLOGUE AFUA_1G12880)-RELATED"/>
    <property type="match status" value="1"/>
</dbReference>
<name>A0A8H4J4U6_9PEZI</name>
<dbReference type="InterPro" id="IPR023214">
    <property type="entry name" value="HAD_sf"/>
</dbReference>
<dbReference type="InterPro" id="IPR023198">
    <property type="entry name" value="PGP-like_dom2"/>
</dbReference>
<sequence length="283" mass="31227">MTTQTSSKRPKALLFDIGGVCVVSPFQAILDYERANGIPVGWVNTAISAGVPTGAWQRVERGEIPLDDAFFEQFARDLANPRIWPAYWAKDREGRDAGDSPPPPRIDAKAMFWGMMRVSRTPDPWMWPALGKLREVASAEGWLLLGALSNTVVFPEGVRDETGRVFESGLNLGDGQTGDVKTVFDVFVSSAHVGLRKPDRRIYDLAVKLLDEEARKKGWESGVEPGDVLFLDDIGQNLRAARELGMRTLKVELGKSWKAVKELEEVLGLNLLEGPVPEGKAKL</sequence>
<dbReference type="GO" id="GO:0016787">
    <property type="term" value="F:hydrolase activity"/>
    <property type="evidence" value="ECO:0007669"/>
    <property type="project" value="UniProtKB-KW"/>
</dbReference>
<dbReference type="InterPro" id="IPR052898">
    <property type="entry name" value="ACAD10-like"/>
</dbReference>
<dbReference type="SUPFAM" id="SSF56784">
    <property type="entry name" value="HAD-like"/>
    <property type="match status" value="1"/>
</dbReference>
<evidence type="ECO:0000313" key="2">
    <source>
        <dbReference type="Proteomes" id="UP000572817"/>
    </source>
</evidence>
<dbReference type="EMBL" id="WWBZ02000001">
    <property type="protein sequence ID" value="KAF4313097.1"/>
    <property type="molecule type" value="Genomic_DNA"/>
</dbReference>
<gene>
    <name evidence="1" type="ORF">GTA08_BOTSDO01575</name>
</gene>
<keyword evidence="1" id="KW-0378">Hydrolase</keyword>
<dbReference type="OrthoDB" id="1694274at2759"/>
<dbReference type="CDD" id="cd02603">
    <property type="entry name" value="HAD_sEH-N_like"/>
    <property type="match status" value="1"/>
</dbReference>
<dbReference type="InterPro" id="IPR036412">
    <property type="entry name" value="HAD-like_sf"/>
</dbReference>
<dbReference type="PANTHER" id="PTHR47829:SF1">
    <property type="entry name" value="HAD FAMILY PHOSPHATASE"/>
    <property type="match status" value="1"/>
</dbReference>
<keyword evidence="2" id="KW-1185">Reference proteome</keyword>
<organism evidence="1 2">
    <name type="scientific">Botryosphaeria dothidea</name>
    <dbReference type="NCBI Taxonomy" id="55169"/>
    <lineage>
        <taxon>Eukaryota</taxon>
        <taxon>Fungi</taxon>
        <taxon>Dikarya</taxon>
        <taxon>Ascomycota</taxon>
        <taxon>Pezizomycotina</taxon>
        <taxon>Dothideomycetes</taxon>
        <taxon>Dothideomycetes incertae sedis</taxon>
        <taxon>Botryosphaeriales</taxon>
        <taxon>Botryosphaeriaceae</taxon>
        <taxon>Botryosphaeria</taxon>
    </lineage>
</organism>
<accession>A0A8H4J4U6</accession>
<protein>
    <submittedName>
        <fullName evidence="1">Epoxide hydrolase</fullName>
    </submittedName>
</protein>
<comment type="caution">
    <text evidence="1">The sequence shown here is derived from an EMBL/GenBank/DDBJ whole genome shotgun (WGS) entry which is preliminary data.</text>
</comment>
<dbReference type="Proteomes" id="UP000572817">
    <property type="component" value="Unassembled WGS sequence"/>
</dbReference>
<evidence type="ECO:0000313" key="1">
    <source>
        <dbReference type="EMBL" id="KAF4313097.1"/>
    </source>
</evidence>